<sequence length="349" mass="37924">MRHPVRLPERHPGFTAPIYWSLLYALIGAFSRMTLHGPTPAFHAGSDGTDAALASRAQGGSLRDRITLYYTLTKPGVLYGNVLTAAAGFLLAARGQVDLWLFAALIIGTTLVIASACVLNNVLDRDIDTKMERTRKRATVSGGVGVRNAVIFSITLFVIGNAMLVAWTNWLVVVVGLAGFVVYVVFYGMLSKRLSIHGTLVGSVSGAAPILAGYVGVTGAIDASAILVFAMLFFWQMPEFYSIAIYRKHEYAQAGIPVISVVNGVKNTKTQIFWYTLAFVISTLLLPVFGHVGIVYTVVMGVLGLYWAWIGLVGFRAKDDDAWAHRMFRFSLIMIMALCLMLAIGPILP</sequence>
<comment type="caution">
    <text evidence="9">The sequence shown here is derived from an EMBL/GenBank/DDBJ whole genome shotgun (WGS) entry which is preliminary data.</text>
</comment>
<proteinExistence type="inferred from homology"/>
<feature type="transmembrane region" description="Helical" evidence="8">
    <location>
        <begin position="272"/>
        <end position="289"/>
    </location>
</feature>
<evidence type="ECO:0000256" key="2">
    <source>
        <dbReference type="ARBA" id="ARBA00022679"/>
    </source>
</evidence>
<keyword evidence="4 8" id="KW-1133">Transmembrane helix</keyword>
<feature type="transmembrane region" description="Helical" evidence="8">
    <location>
        <begin position="295"/>
        <end position="315"/>
    </location>
</feature>
<dbReference type="Pfam" id="PF01040">
    <property type="entry name" value="UbiA"/>
    <property type="match status" value="1"/>
</dbReference>
<feature type="transmembrane region" description="Helical" evidence="8">
    <location>
        <begin position="76"/>
        <end position="93"/>
    </location>
</feature>
<dbReference type="NCBIfam" id="TIGR01473">
    <property type="entry name" value="cyoE_ctaB"/>
    <property type="match status" value="1"/>
</dbReference>
<dbReference type="NCBIfam" id="NF003348">
    <property type="entry name" value="PRK04375.1-1"/>
    <property type="match status" value="1"/>
</dbReference>
<dbReference type="CDD" id="cd13957">
    <property type="entry name" value="PT_UbiA_Cox10"/>
    <property type="match status" value="1"/>
</dbReference>
<dbReference type="UniPathway" id="UPA00834">
    <property type="reaction ID" value="UER00712"/>
</dbReference>
<dbReference type="GO" id="GO:0048034">
    <property type="term" value="P:heme O biosynthetic process"/>
    <property type="evidence" value="ECO:0007669"/>
    <property type="project" value="UniProtKB-UniRule"/>
</dbReference>
<gene>
    <name evidence="8" type="primary">ctaB</name>
    <name evidence="9" type="ORF">D9V32_04460</name>
</gene>
<comment type="function">
    <text evidence="8">Converts heme B (protoheme IX) to heme O by substitution of the vinyl group on carbon 2 of heme B porphyrin ring with a hydroxyethyl farnesyl side group.</text>
</comment>
<comment type="catalytic activity">
    <reaction evidence="7 8">
        <text>heme b + (2E,6E)-farnesyl diphosphate + H2O = Fe(II)-heme o + diphosphate</text>
        <dbReference type="Rhea" id="RHEA:28070"/>
        <dbReference type="ChEBI" id="CHEBI:15377"/>
        <dbReference type="ChEBI" id="CHEBI:33019"/>
        <dbReference type="ChEBI" id="CHEBI:60344"/>
        <dbReference type="ChEBI" id="CHEBI:60530"/>
        <dbReference type="ChEBI" id="CHEBI:175763"/>
        <dbReference type="EC" id="2.5.1.141"/>
    </reaction>
</comment>
<feature type="transmembrane region" description="Helical" evidence="8">
    <location>
        <begin position="99"/>
        <end position="123"/>
    </location>
</feature>
<dbReference type="Gene3D" id="1.10.357.140">
    <property type="entry name" value="UbiA prenyltransferase"/>
    <property type="match status" value="1"/>
</dbReference>
<keyword evidence="6 8" id="KW-0472">Membrane</keyword>
<dbReference type="PANTHER" id="PTHR43448">
    <property type="entry name" value="PROTOHEME IX FARNESYLTRANSFERASE, MITOCHONDRIAL"/>
    <property type="match status" value="1"/>
</dbReference>
<evidence type="ECO:0000256" key="8">
    <source>
        <dbReference type="HAMAP-Rule" id="MF_00154"/>
    </source>
</evidence>
<dbReference type="PANTHER" id="PTHR43448:SF2">
    <property type="entry name" value="PROTOHEME IX FARNESYLTRANSFERASE, MITOCHONDRIAL"/>
    <property type="match status" value="1"/>
</dbReference>
<organism evidence="9 10">
    <name type="scientific">Mycetocola tolaasinivorans</name>
    <dbReference type="NCBI Taxonomy" id="76635"/>
    <lineage>
        <taxon>Bacteria</taxon>
        <taxon>Bacillati</taxon>
        <taxon>Actinomycetota</taxon>
        <taxon>Actinomycetes</taxon>
        <taxon>Micrococcales</taxon>
        <taxon>Microbacteriaceae</taxon>
        <taxon>Mycetocola</taxon>
    </lineage>
</organism>
<feature type="transmembrane region" description="Helical" evidence="8">
    <location>
        <begin position="197"/>
        <end position="217"/>
    </location>
</feature>
<comment type="pathway">
    <text evidence="8">Porphyrin-containing compound metabolism; heme O biosynthesis; heme O from protoheme: step 1/1.</text>
</comment>
<feature type="transmembrane region" description="Helical" evidence="8">
    <location>
        <begin position="144"/>
        <end position="164"/>
    </location>
</feature>
<reference evidence="9 10" key="1">
    <citation type="submission" date="2018-10" db="EMBL/GenBank/DDBJ databases">
        <authorList>
            <person name="Li J."/>
        </authorList>
    </citation>
    <scope>NUCLEOTIDE SEQUENCE [LARGE SCALE GENOMIC DNA]</scope>
    <source>
        <strain evidence="9 10">IF 016277</strain>
    </source>
</reference>
<dbReference type="EMBL" id="RCUX01000003">
    <property type="protein sequence ID" value="RLP76891.1"/>
    <property type="molecule type" value="Genomic_DNA"/>
</dbReference>
<dbReference type="GO" id="GO:0005886">
    <property type="term" value="C:plasma membrane"/>
    <property type="evidence" value="ECO:0007669"/>
    <property type="project" value="UniProtKB-SubCell"/>
</dbReference>
<dbReference type="AlphaFoldDB" id="A0A3L7AB49"/>
<feature type="transmembrane region" description="Helical" evidence="8">
    <location>
        <begin position="223"/>
        <end position="241"/>
    </location>
</feature>
<feature type="transmembrane region" description="Helical" evidence="8">
    <location>
        <begin position="170"/>
        <end position="190"/>
    </location>
</feature>
<evidence type="ECO:0000313" key="9">
    <source>
        <dbReference type="EMBL" id="RLP76891.1"/>
    </source>
</evidence>
<evidence type="ECO:0000256" key="3">
    <source>
        <dbReference type="ARBA" id="ARBA00022692"/>
    </source>
</evidence>
<dbReference type="Proteomes" id="UP000272503">
    <property type="component" value="Unassembled WGS sequence"/>
</dbReference>
<feature type="transmembrane region" description="Helical" evidence="8">
    <location>
        <begin position="327"/>
        <end position="348"/>
    </location>
</feature>
<name>A0A3L7AB49_9MICO</name>
<accession>A0A3L7AB49</accession>
<protein>
    <recommendedName>
        <fullName evidence="8">Protoheme IX farnesyltransferase</fullName>
        <ecNumber evidence="8">2.5.1.141</ecNumber>
    </recommendedName>
    <alternativeName>
        <fullName evidence="8">Heme B farnesyltransferase</fullName>
    </alternativeName>
    <alternativeName>
        <fullName evidence="8">Heme O synthase</fullName>
    </alternativeName>
</protein>
<dbReference type="InterPro" id="IPR006369">
    <property type="entry name" value="Protohaem_IX_farnesylTrfase"/>
</dbReference>
<dbReference type="InterPro" id="IPR000537">
    <property type="entry name" value="UbiA_prenyltransferase"/>
</dbReference>
<dbReference type="HAMAP" id="MF_00154">
    <property type="entry name" value="CyoE_CtaB"/>
    <property type="match status" value="1"/>
</dbReference>
<keyword evidence="10" id="KW-1185">Reference proteome</keyword>
<evidence type="ECO:0000313" key="10">
    <source>
        <dbReference type="Proteomes" id="UP000272503"/>
    </source>
</evidence>
<comment type="miscellaneous">
    <text evidence="8">Carbon 2 of the heme B porphyrin ring is defined according to the Fischer nomenclature.</text>
</comment>
<keyword evidence="2 8" id="KW-0808">Transferase</keyword>
<evidence type="ECO:0000256" key="5">
    <source>
        <dbReference type="ARBA" id="ARBA00023133"/>
    </source>
</evidence>
<evidence type="ECO:0000256" key="1">
    <source>
        <dbReference type="ARBA" id="ARBA00004141"/>
    </source>
</evidence>
<dbReference type="PROSITE" id="PS00943">
    <property type="entry name" value="UBIA"/>
    <property type="match status" value="1"/>
</dbReference>
<dbReference type="EC" id="2.5.1.141" evidence="8"/>
<comment type="similarity">
    <text evidence="8">Belongs to the UbiA prenyltransferase family. Protoheme IX farnesyltransferase subfamily.</text>
</comment>
<keyword evidence="5 8" id="KW-0350">Heme biosynthesis</keyword>
<evidence type="ECO:0000256" key="6">
    <source>
        <dbReference type="ARBA" id="ARBA00023136"/>
    </source>
</evidence>
<dbReference type="InterPro" id="IPR030470">
    <property type="entry name" value="UbiA_prenylTrfase_CS"/>
</dbReference>
<dbReference type="OrthoDB" id="9814417at2"/>
<keyword evidence="3 8" id="KW-0812">Transmembrane</keyword>
<comment type="subcellular location">
    <subcellularLocation>
        <location evidence="8">Cell membrane</location>
        <topology evidence="8">Multi-pass membrane protein</topology>
    </subcellularLocation>
    <subcellularLocation>
        <location evidence="1">Membrane</location>
        <topology evidence="1">Multi-pass membrane protein</topology>
    </subcellularLocation>
</comment>
<keyword evidence="8" id="KW-1003">Cell membrane</keyword>
<dbReference type="GO" id="GO:0008495">
    <property type="term" value="F:protoheme IX farnesyltransferase activity"/>
    <property type="evidence" value="ECO:0007669"/>
    <property type="project" value="UniProtKB-UniRule"/>
</dbReference>
<evidence type="ECO:0000256" key="7">
    <source>
        <dbReference type="ARBA" id="ARBA00047690"/>
    </source>
</evidence>
<dbReference type="InterPro" id="IPR044878">
    <property type="entry name" value="UbiA_sf"/>
</dbReference>
<evidence type="ECO:0000256" key="4">
    <source>
        <dbReference type="ARBA" id="ARBA00022989"/>
    </source>
</evidence>